<evidence type="ECO:0000256" key="4">
    <source>
        <dbReference type="PROSITE-ProRule" id="PRU00175"/>
    </source>
</evidence>
<feature type="compositionally biased region" description="Low complexity" evidence="6">
    <location>
        <begin position="71"/>
        <end position="83"/>
    </location>
</feature>
<dbReference type="PROSITE" id="PS50089">
    <property type="entry name" value="ZF_RING_2"/>
    <property type="match status" value="1"/>
</dbReference>
<comment type="caution">
    <text evidence="8">The sequence shown here is derived from an EMBL/GenBank/DDBJ whole genome shotgun (WGS) entry which is preliminary data.</text>
</comment>
<feature type="region of interest" description="Disordered" evidence="6">
    <location>
        <begin position="52"/>
        <end position="119"/>
    </location>
</feature>
<protein>
    <submittedName>
        <fullName evidence="8">Ring finger domain-containing protein</fullName>
    </submittedName>
</protein>
<keyword evidence="2 4" id="KW-0863">Zinc-finger</keyword>
<dbReference type="InterPro" id="IPR001841">
    <property type="entry name" value="Znf_RING"/>
</dbReference>
<proteinExistence type="predicted"/>
<dbReference type="GO" id="GO:0016567">
    <property type="term" value="P:protein ubiquitination"/>
    <property type="evidence" value="ECO:0007669"/>
    <property type="project" value="TreeGrafter"/>
</dbReference>
<dbReference type="OrthoDB" id="8062037at2759"/>
<feature type="compositionally biased region" description="Basic residues" evidence="6">
    <location>
        <begin position="558"/>
        <end position="568"/>
    </location>
</feature>
<reference evidence="8" key="1">
    <citation type="submission" date="2022-10" db="EMBL/GenBank/DDBJ databases">
        <title>Adaptive evolution leads to modifications in subtelomeric GC content in a zoonotic Cryptosporidium species.</title>
        <authorList>
            <person name="Li J."/>
            <person name="Feng Y."/>
            <person name="Xiao L."/>
        </authorList>
    </citation>
    <scope>NUCLEOTIDE SEQUENCE</scope>
    <source>
        <strain evidence="8">33844</strain>
    </source>
</reference>
<feature type="compositionally biased region" description="Gly residues" evidence="6">
    <location>
        <begin position="99"/>
        <end position="117"/>
    </location>
</feature>
<dbReference type="Pfam" id="PF13639">
    <property type="entry name" value="zf-RING_2"/>
    <property type="match status" value="1"/>
</dbReference>
<dbReference type="SUPFAM" id="SSF57850">
    <property type="entry name" value="RING/U-box"/>
    <property type="match status" value="1"/>
</dbReference>
<keyword evidence="5" id="KW-0175">Coiled coil</keyword>
<organism evidence="8">
    <name type="scientific">Cryptosporidium canis</name>
    <dbReference type="NCBI Taxonomy" id="195482"/>
    <lineage>
        <taxon>Eukaryota</taxon>
        <taxon>Sar</taxon>
        <taxon>Alveolata</taxon>
        <taxon>Apicomplexa</taxon>
        <taxon>Conoidasida</taxon>
        <taxon>Coccidia</taxon>
        <taxon>Eucoccidiorida</taxon>
        <taxon>Eimeriorina</taxon>
        <taxon>Cryptosporidiidae</taxon>
        <taxon>Cryptosporidium</taxon>
    </lineage>
</organism>
<dbReference type="CDD" id="cd16448">
    <property type="entry name" value="RING-H2"/>
    <property type="match status" value="1"/>
</dbReference>
<dbReference type="SMART" id="SM00184">
    <property type="entry name" value="RING"/>
    <property type="match status" value="1"/>
</dbReference>
<dbReference type="GO" id="GO:0008270">
    <property type="term" value="F:zinc ion binding"/>
    <property type="evidence" value="ECO:0007669"/>
    <property type="project" value="UniProtKB-KW"/>
</dbReference>
<accession>A0A9D5HUN4</accession>
<feature type="compositionally biased region" description="Basic residues" evidence="6">
    <location>
        <begin position="58"/>
        <end position="70"/>
    </location>
</feature>
<dbReference type="PANTHER" id="PTHR45969">
    <property type="entry name" value="RING ZINC FINGER PROTEIN-RELATED"/>
    <property type="match status" value="1"/>
</dbReference>
<evidence type="ECO:0000256" key="6">
    <source>
        <dbReference type="SAM" id="MobiDB-lite"/>
    </source>
</evidence>
<feature type="compositionally biased region" description="Low complexity" evidence="6">
    <location>
        <begin position="504"/>
        <end position="513"/>
    </location>
</feature>
<feature type="coiled-coil region" evidence="5">
    <location>
        <begin position="370"/>
        <end position="404"/>
    </location>
</feature>
<feature type="region of interest" description="Disordered" evidence="6">
    <location>
        <begin position="426"/>
        <end position="455"/>
    </location>
</feature>
<keyword evidence="1" id="KW-0479">Metal-binding</keyword>
<sequence>MSSDDNILLDDDYINRISKNCVNKTRRKVTSSSSSHLNPNLSLAALLDEDPGGSCRGLHPRSTGHSHSHSRSSASSSALMPSEQGGGPGPPGFPEDSGGEGSFGDEQTGGVGSGGGETQRAEKLRIPDCSICREYLTRNLTVITVCGHVFHKQCIDAWLSRCDSNRISGVGQGRLNYLLSESGEPTCPLCRVACSSFTLCDLVNITIDEAMVLEDLEETEDGRGVGECMQIGCKLRQRSLAEELEGRLKELEELRAQLGEERRRAQLSMDVSESLERKNEVLREDLSRVTRELGEMNQRYSDLHRRFTLVQSSSAVNGFMSERFQDEPGACVEASDIQEDETSRIYNLIGFNPFEGGDSQERRDDALQALKVVSNALIKLSDRYDQLKEKSSKWKARCHQLKDSHTSSIDECNFLKERLRSLQKTLEASESWRNPGPTDTDAPRPASSVFDPGYLEDGESFSHISKLIQDRRSSKALGGSGSHAQTNKENLASRPAAPTPAPVPASSLGVGPRPGRPGGMHTDRGSRAGRVRPAGQEARTDGSPAEDSPNPSYSSLIRSRKGHVMKRNVSRDSQSISSFFYTRRPKLKLVD</sequence>
<gene>
    <name evidence="8" type="ORF">OJ253_3410</name>
</gene>
<evidence type="ECO:0000256" key="5">
    <source>
        <dbReference type="SAM" id="Coils"/>
    </source>
</evidence>
<evidence type="ECO:0000256" key="2">
    <source>
        <dbReference type="ARBA" id="ARBA00022771"/>
    </source>
</evidence>
<feature type="region of interest" description="Disordered" evidence="6">
    <location>
        <begin position="472"/>
        <end position="577"/>
    </location>
</feature>
<feature type="coiled-coil region" evidence="5">
    <location>
        <begin position="234"/>
        <end position="306"/>
    </location>
</feature>
<name>A0A9D5HUN4_9CRYT</name>
<dbReference type="Gene3D" id="3.30.40.10">
    <property type="entry name" value="Zinc/RING finger domain, C3HC4 (zinc finger)"/>
    <property type="match status" value="1"/>
</dbReference>
<evidence type="ECO:0000313" key="8">
    <source>
        <dbReference type="EMBL" id="KAJ1604925.1"/>
    </source>
</evidence>
<dbReference type="Proteomes" id="UP001067231">
    <property type="component" value="Unassembled WGS sequence"/>
</dbReference>
<keyword evidence="3" id="KW-0862">Zinc</keyword>
<dbReference type="GO" id="GO:0061630">
    <property type="term" value="F:ubiquitin protein ligase activity"/>
    <property type="evidence" value="ECO:0007669"/>
    <property type="project" value="TreeGrafter"/>
</dbReference>
<dbReference type="AlphaFoldDB" id="A0A9D5HUN4"/>
<dbReference type="PANTHER" id="PTHR45969:SF69">
    <property type="entry name" value="FINGER DOMAIN PROTEIN, PUTATIVE (AFU_ORTHOLOGUE AFUA_3G12190)-RELATED"/>
    <property type="match status" value="1"/>
</dbReference>
<feature type="domain" description="RING-type" evidence="7">
    <location>
        <begin position="129"/>
        <end position="191"/>
    </location>
</feature>
<dbReference type="EMBL" id="JAPCXC010000114">
    <property type="protein sequence ID" value="KAJ1604925.1"/>
    <property type="molecule type" value="Genomic_DNA"/>
</dbReference>
<evidence type="ECO:0000256" key="1">
    <source>
        <dbReference type="ARBA" id="ARBA00022723"/>
    </source>
</evidence>
<evidence type="ECO:0000259" key="7">
    <source>
        <dbReference type="PROSITE" id="PS50089"/>
    </source>
</evidence>
<dbReference type="InterPro" id="IPR013083">
    <property type="entry name" value="Znf_RING/FYVE/PHD"/>
</dbReference>
<evidence type="ECO:0000256" key="3">
    <source>
        <dbReference type="ARBA" id="ARBA00022833"/>
    </source>
</evidence>